<feature type="compositionally biased region" description="Low complexity" evidence="1">
    <location>
        <begin position="44"/>
        <end position="57"/>
    </location>
</feature>
<dbReference type="RefSeq" id="WP_207349971.1">
    <property type="nucleotide sequence ID" value="NZ_JAFMPY010000005.1"/>
</dbReference>
<dbReference type="Proteomes" id="UP000664288">
    <property type="component" value="Unassembled WGS sequence"/>
</dbReference>
<evidence type="ECO:0000313" key="2">
    <source>
        <dbReference type="EMBL" id="MBO0903332.1"/>
    </source>
</evidence>
<keyword evidence="3" id="KW-1185">Reference proteome</keyword>
<dbReference type="EMBL" id="JAFMPY010000005">
    <property type="protein sequence ID" value="MBO0903332.1"/>
    <property type="molecule type" value="Genomic_DNA"/>
</dbReference>
<gene>
    <name evidence="2" type="ORF">J1C47_06725</name>
</gene>
<feature type="region of interest" description="Disordered" evidence="1">
    <location>
        <begin position="44"/>
        <end position="72"/>
    </location>
</feature>
<evidence type="ECO:0000256" key="1">
    <source>
        <dbReference type="SAM" id="MobiDB-lite"/>
    </source>
</evidence>
<protein>
    <submittedName>
        <fullName evidence="2">Uncharacterized protein</fullName>
    </submittedName>
</protein>
<proteinExistence type="predicted"/>
<sequence length="72" mass="7828">MAEPKSERSDFLGMLRADVHESVGLYFAPLKAVLREFRKAIATEGSQTGSAATSSGGRDTVATGERFHELRE</sequence>
<organism evidence="2 3">
    <name type="scientific">Jiella sonneratiae</name>
    <dbReference type="NCBI Taxonomy" id="2816856"/>
    <lineage>
        <taxon>Bacteria</taxon>
        <taxon>Pseudomonadati</taxon>
        <taxon>Pseudomonadota</taxon>
        <taxon>Alphaproteobacteria</taxon>
        <taxon>Hyphomicrobiales</taxon>
        <taxon>Aurantimonadaceae</taxon>
        <taxon>Jiella</taxon>
    </lineage>
</organism>
<reference evidence="2 3" key="1">
    <citation type="submission" date="2021-03" db="EMBL/GenBank/DDBJ databases">
        <title>Whole genome sequence of Jiella sp. MQZ13P-4.</title>
        <authorList>
            <person name="Tuo L."/>
        </authorList>
    </citation>
    <scope>NUCLEOTIDE SEQUENCE [LARGE SCALE GENOMIC DNA]</scope>
    <source>
        <strain evidence="2 3">MQZ13P-4</strain>
    </source>
</reference>
<comment type="caution">
    <text evidence="2">The sequence shown here is derived from an EMBL/GenBank/DDBJ whole genome shotgun (WGS) entry which is preliminary data.</text>
</comment>
<name>A0ABS3J0Y9_9HYPH</name>
<accession>A0ABS3J0Y9</accession>
<evidence type="ECO:0000313" key="3">
    <source>
        <dbReference type="Proteomes" id="UP000664288"/>
    </source>
</evidence>